<dbReference type="Pfam" id="PF17751">
    <property type="entry name" value="SKICH"/>
    <property type="match status" value="1"/>
</dbReference>
<feature type="compositionally biased region" description="Acidic residues" evidence="9">
    <location>
        <begin position="886"/>
        <end position="898"/>
    </location>
</feature>
<keyword evidence="1" id="KW-0053">Apoptosis</keyword>
<evidence type="ECO:0000256" key="2">
    <source>
        <dbReference type="ARBA" id="ARBA00022723"/>
    </source>
</evidence>
<feature type="coiled-coil region" evidence="8">
    <location>
        <begin position="499"/>
        <end position="637"/>
    </location>
</feature>
<evidence type="ECO:0000256" key="1">
    <source>
        <dbReference type="ARBA" id="ARBA00022703"/>
    </source>
</evidence>
<keyword evidence="2" id="KW-0479">Metal-binding</keyword>
<feature type="coiled-coil region" evidence="8">
    <location>
        <begin position="325"/>
        <end position="436"/>
    </location>
</feature>
<feature type="coiled-coil region" evidence="8">
    <location>
        <begin position="746"/>
        <end position="794"/>
    </location>
</feature>
<feature type="domain" description="UBZ1-type" evidence="10">
    <location>
        <begin position="953"/>
        <end position="979"/>
    </location>
</feature>
<keyword evidence="5" id="KW-0862">Zinc</keyword>
<dbReference type="CDD" id="cd21969">
    <property type="entry name" value="Zn-C2H2_TAX1BP1_rpt1"/>
    <property type="match status" value="1"/>
</dbReference>
<organism evidence="11 12">
    <name type="scientific">Pleurodeles waltl</name>
    <name type="common">Iberian ribbed newt</name>
    <dbReference type="NCBI Taxonomy" id="8319"/>
    <lineage>
        <taxon>Eukaryota</taxon>
        <taxon>Metazoa</taxon>
        <taxon>Chordata</taxon>
        <taxon>Craniata</taxon>
        <taxon>Vertebrata</taxon>
        <taxon>Euteleostomi</taxon>
        <taxon>Amphibia</taxon>
        <taxon>Batrachia</taxon>
        <taxon>Caudata</taxon>
        <taxon>Salamandroidea</taxon>
        <taxon>Salamandridae</taxon>
        <taxon>Pleurodelinae</taxon>
        <taxon>Pleurodeles</taxon>
    </lineage>
</organism>
<accession>A0AAV7MBA7</accession>
<dbReference type="AlphaFoldDB" id="A0AAV7MBA7"/>
<dbReference type="Pfam" id="PF07888">
    <property type="entry name" value="CALCOCO1"/>
    <property type="match status" value="1"/>
</dbReference>
<dbReference type="Proteomes" id="UP001066276">
    <property type="component" value="Chromosome 10"/>
</dbReference>
<dbReference type="InterPro" id="IPR041641">
    <property type="entry name" value="CALCOCO1/2_Zn_UBZ1"/>
</dbReference>
<dbReference type="EMBL" id="JANPWB010000014">
    <property type="protein sequence ID" value="KAJ1100464.1"/>
    <property type="molecule type" value="Genomic_DNA"/>
</dbReference>
<evidence type="ECO:0000256" key="8">
    <source>
        <dbReference type="SAM" id="Coils"/>
    </source>
</evidence>
<dbReference type="FunFam" id="2.60.40.2840:FF:000002">
    <property type="entry name" value="Tax1-binding protein 1 isoform 2"/>
    <property type="match status" value="1"/>
</dbReference>
<feature type="domain" description="UBZ1-type" evidence="10">
    <location>
        <begin position="926"/>
        <end position="952"/>
    </location>
</feature>
<evidence type="ECO:0000256" key="4">
    <source>
        <dbReference type="ARBA" id="ARBA00022771"/>
    </source>
</evidence>
<name>A0AAV7MBA7_PLEWA</name>
<protein>
    <recommendedName>
        <fullName evidence="10">UBZ1-type domain-containing protein</fullName>
    </recommendedName>
</protein>
<reference evidence="11" key="1">
    <citation type="journal article" date="2022" name="bioRxiv">
        <title>Sequencing and chromosome-scale assembly of the giantPleurodeles waltlgenome.</title>
        <authorList>
            <person name="Brown T."/>
            <person name="Elewa A."/>
            <person name="Iarovenko S."/>
            <person name="Subramanian E."/>
            <person name="Araus A.J."/>
            <person name="Petzold A."/>
            <person name="Susuki M."/>
            <person name="Suzuki K.-i.T."/>
            <person name="Hayashi T."/>
            <person name="Toyoda A."/>
            <person name="Oliveira C."/>
            <person name="Osipova E."/>
            <person name="Leigh N.D."/>
            <person name="Simon A."/>
            <person name="Yun M.H."/>
        </authorList>
    </citation>
    <scope>NUCLEOTIDE SEQUENCE</scope>
    <source>
        <strain evidence="11">20211129_DDA</strain>
        <tissue evidence="11">Liver</tissue>
    </source>
</reference>
<dbReference type="InterPro" id="IPR041611">
    <property type="entry name" value="SKICH"/>
</dbReference>
<evidence type="ECO:0000313" key="12">
    <source>
        <dbReference type="Proteomes" id="UP001066276"/>
    </source>
</evidence>
<dbReference type="GO" id="GO:0008270">
    <property type="term" value="F:zinc ion binding"/>
    <property type="evidence" value="ECO:0007669"/>
    <property type="project" value="UniProtKB-KW"/>
</dbReference>
<evidence type="ECO:0000256" key="7">
    <source>
        <dbReference type="PROSITE-ProRule" id="PRU01253"/>
    </source>
</evidence>
<feature type="compositionally biased region" description="Basic and acidic residues" evidence="9">
    <location>
        <begin position="59"/>
        <end position="92"/>
    </location>
</feature>
<dbReference type="Gene3D" id="2.60.40.2840">
    <property type="match status" value="1"/>
</dbReference>
<dbReference type="CDD" id="cd21970">
    <property type="entry name" value="Zn-C2H2_TAX1BP1_rpt2"/>
    <property type="match status" value="1"/>
</dbReference>
<keyword evidence="12" id="KW-1185">Reference proteome</keyword>
<evidence type="ECO:0000256" key="9">
    <source>
        <dbReference type="SAM" id="MobiDB-lite"/>
    </source>
</evidence>
<dbReference type="Gene3D" id="6.20.250.40">
    <property type="match status" value="1"/>
</dbReference>
<sequence>MGNNLSRGRKKWPLRGPRPEKQTAAPTASPQPGPRETWGPNELSVNPDIRLTVIKKGTGRNEGRREEETTIETDDVRRNDAKHRGTLPKESEVLEGESGENSELAVVRLDAKESSEDSELSVPHLNAEKSIEESELLVARLAAEESPAEGFVMAGLQEIPSPDGAMQTSNFAHVIFQNVAKSYLPHTQLECHYTLTPYIQPNQKDWVGIFKVGWSTARDYYTFLWSPLPENYIAESTVNCVLSFQGYYLPNDDGEFYQFCYVTHKGEIRGASTPFQFRTSSPVEELLTMEDEGQSDMLVVTTKTALLELRMEKTLKEKEELLKLTIVLEKETAQLRQQVERLESELLLEKDKYSQLQKEHEVLFQTLETLKSENEELKQKFGDTNSKVLQLEEDIMTVTHKAITKETDLDSLKDRLKKALLEKEQLECQLKIEKDEKDLYKVHLKNTEIENTKLITEVQTLKTMDANRENMIGHYKEEVARLQMCMADKEKLQRDIILNSSNKEDAAFLKEQLRRAEEQIQGSRQESVLMARELSDVVNMRDKTMSDLHDARLENDKVKRQLSEAVAELKSREIQAEKSKLAILKQEKEAVNPIVEQELRREVEDLKLRLQMAADHYKEKFKECQKLQKQVVKLTEQSKIVVNPQLTEFSSSKNHSPVPVAEIKQPVLSATAFSSDSVSECMVKEQIREMNKEITDKTNKYKECKQMLAEVKTKCSGYADELAEVELKWKEQMKITETLKVQLEVLQDSKVQLAERELEIQKLSSNLQILKSENDRMANTIKALEQRMDSQEERVPEGHSCQGPPPGIQFFNHYSVEGGMVAPVPNILPELKFGNPYVTTEPRDGADGAFYPDDIQRPPAGTNAWVLEDKVVCSQPARNLSRPDGLEDPEESHDDDDNVPAIQNPPSILLHEHGTGFCFDSSFDVHKKCPLCDVMFPPNYDQSKFEEHVDSHWKVCPMCSEQFPPDTNQEAFERHVQTHFDSNVLNFD</sequence>
<dbReference type="InterPro" id="IPR012852">
    <property type="entry name" value="CALCOCO1-like"/>
</dbReference>
<feature type="region of interest" description="Disordered" evidence="9">
    <location>
        <begin position="1"/>
        <end position="102"/>
    </location>
</feature>
<dbReference type="InterPro" id="IPR051002">
    <property type="entry name" value="UBA_autophagy_assoc_protein"/>
</dbReference>
<evidence type="ECO:0000256" key="6">
    <source>
        <dbReference type="ARBA" id="ARBA00023054"/>
    </source>
</evidence>
<keyword evidence="6 8" id="KW-0175">Coiled coil</keyword>
<dbReference type="PROSITE" id="PS51905">
    <property type="entry name" value="ZF_UBZ1"/>
    <property type="match status" value="2"/>
</dbReference>
<evidence type="ECO:0000313" key="11">
    <source>
        <dbReference type="EMBL" id="KAJ1100464.1"/>
    </source>
</evidence>
<evidence type="ECO:0000256" key="5">
    <source>
        <dbReference type="ARBA" id="ARBA00022833"/>
    </source>
</evidence>
<dbReference type="PANTHER" id="PTHR31915:SF8">
    <property type="entry name" value="TAX1-BINDING PROTEIN 1"/>
    <property type="match status" value="1"/>
</dbReference>
<dbReference type="PANTHER" id="PTHR31915">
    <property type="entry name" value="SKICH DOMAIN-CONTAINING PROTEIN"/>
    <property type="match status" value="1"/>
</dbReference>
<dbReference type="GO" id="GO:0006915">
    <property type="term" value="P:apoptotic process"/>
    <property type="evidence" value="ECO:0007669"/>
    <property type="project" value="UniProtKB-KW"/>
</dbReference>
<keyword evidence="4 7" id="KW-0863">Zinc-finger</keyword>
<proteinExistence type="predicted"/>
<gene>
    <name evidence="11" type="ORF">NDU88_005550</name>
</gene>
<feature type="region of interest" description="Disordered" evidence="9">
    <location>
        <begin position="877"/>
        <end position="900"/>
    </location>
</feature>
<comment type="caution">
    <text evidence="11">The sequence shown here is derived from an EMBL/GenBank/DDBJ whole genome shotgun (WGS) entry which is preliminary data.</text>
</comment>
<dbReference type="Pfam" id="PF18112">
    <property type="entry name" value="Zn-C2H2_12"/>
    <property type="match status" value="2"/>
</dbReference>
<evidence type="ECO:0000256" key="3">
    <source>
        <dbReference type="ARBA" id="ARBA00022737"/>
    </source>
</evidence>
<keyword evidence="3" id="KW-0677">Repeat</keyword>
<evidence type="ECO:0000259" key="10">
    <source>
        <dbReference type="PROSITE" id="PS51905"/>
    </source>
</evidence>